<comment type="catalytic activity">
    <reaction evidence="17">
        <text>nitrite + NADP(+) + H2O = nitrate + NADPH + H(+)</text>
        <dbReference type="Rhea" id="RHEA:19061"/>
        <dbReference type="ChEBI" id="CHEBI:15377"/>
        <dbReference type="ChEBI" id="CHEBI:15378"/>
        <dbReference type="ChEBI" id="CHEBI:16301"/>
        <dbReference type="ChEBI" id="CHEBI:17632"/>
        <dbReference type="ChEBI" id="CHEBI:57783"/>
        <dbReference type="ChEBI" id="CHEBI:58349"/>
        <dbReference type="EC" id="1.7.1.3"/>
    </reaction>
</comment>
<keyword evidence="13" id="KW-0274">FAD</keyword>
<keyword evidence="9" id="KW-0500">Molybdenum</keyword>
<dbReference type="GO" id="GO:0020037">
    <property type="term" value="F:heme binding"/>
    <property type="evidence" value="ECO:0007669"/>
    <property type="project" value="InterPro"/>
</dbReference>
<comment type="cofactor">
    <cofactor evidence="2">
        <name>heme</name>
        <dbReference type="ChEBI" id="CHEBI:30413"/>
    </cofactor>
</comment>
<feature type="domain" description="Cytochrome b5 heme-binding" evidence="19">
    <location>
        <begin position="545"/>
        <end position="619"/>
    </location>
</feature>
<evidence type="ECO:0000313" key="21">
    <source>
        <dbReference type="EMBL" id="KAH8091844.1"/>
    </source>
</evidence>
<dbReference type="EC" id="1.7.1.3" evidence="7"/>
<comment type="caution">
    <text evidence="21">The sequence shown here is derived from an EMBL/GenBank/DDBJ whole genome shotgun (WGS) entry which is preliminary data.</text>
</comment>
<dbReference type="SUPFAM" id="SSF55856">
    <property type="entry name" value="Cytochrome b5-like heme/steroid binding domain"/>
    <property type="match status" value="1"/>
</dbReference>
<feature type="compositionally biased region" description="Pro residues" evidence="18">
    <location>
        <begin position="64"/>
        <end position="74"/>
    </location>
</feature>
<dbReference type="GO" id="GO:0050464">
    <property type="term" value="F:nitrate reductase (NADPH) activity"/>
    <property type="evidence" value="ECO:0007669"/>
    <property type="project" value="UniProtKB-EC"/>
</dbReference>
<evidence type="ECO:0000259" key="19">
    <source>
        <dbReference type="PROSITE" id="PS50255"/>
    </source>
</evidence>
<dbReference type="InterPro" id="IPR017927">
    <property type="entry name" value="FAD-bd_FR_type"/>
</dbReference>
<dbReference type="InterPro" id="IPR039261">
    <property type="entry name" value="FNR_nucleotide-bd"/>
</dbReference>
<dbReference type="InterPro" id="IPR008335">
    <property type="entry name" value="Mopterin_OxRdtase_euk"/>
</dbReference>
<evidence type="ECO:0000256" key="8">
    <source>
        <dbReference type="ARBA" id="ARBA00015499"/>
    </source>
</evidence>
<evidence type="ECO:0000256" key="18">
    <source>
        <dbReference type="SAM" id="MobiDB-lite"/>
    </source>
</evidence>
<dbReference type="CDD" id="cd06183">
    <property type="entry name" value="cyt_b5_reduct_like"/>
    <property type="match status" value="1"/>
</dbReference>
<evidence type="ECO:0000256" key="7">
    <source>
        <dbReference type="ARBA" id="ARBA00012673"/>
    </source>
</evidence>
<dbReference type="PRINTS" id="PR00406">
    <property type="entry name" value="CYTB5RDTASE"/>
</dbReference>
<dbReference type="SUPFAM" id="SSF56524">
    <property type="entry name" value="Oxidoreductase molybdopterin-binding domain"/>
    <property type="match status" value="1"/>
</dbReference>
<dbReference type="InterPro" id="IPR022407">
    <property type="entry name" value="OxRdtase_Mopterin_BS"/>
</dbReference>
<gene>
    <name evidence="21" type="ORF">BXZ70DRAFT_1001920</name>
</gene>
<keyword evidence="12" id="KW-0479">Metal-binding</keyword>
<dbReference type="AlphaFoldDB" id="A0A8K0UJJ3"/>
<evidence type="ECO:0000256" key="10">
    <source>
        <dbReference type="ARBA" id="ARBA00022617"/>
    </source>
</evidence>
<organism evidence="21 22">
    <name type="scientific">Cristinia sonorae</name>
    <dbReference type="NCBI Taxonomy" id="1940300"/>
    <lineage>
        <taxon>Eukaryota</taxon>
        <taxon>Fungi</taxon>
        <taxon>Dikarya</taxon>
        <taxon>Basidiomycota</taxon>
        <taxon>Agaricomycotina</taxon>
        <taxon>Agaricomycetes</taxon>
        <taxon>Agaricomycetidae</taxon>
        <taxon>Agaricales</taxon>
        <taxon>Pleurotineae</taxon>
        <taxon>Stephanosporaceae</taxon>
        <taxon>Cristinia</taxon>
    </lineage>
</organism>
<dbReference type="PROSITE" id="PS51384">
    <property type="entry name" value="FAD_FR"/>
    <property type="match status" value="1"/>
</dbReference>
<dbReference type="InterPro" id="IPR018506">
    <property type="entry name" value="Cyt_B5_heme-BS"/>
</dbReference>
<accession>A0A8K0UJJ3</accession>
<dbReference type="OrthoDB" id="432685at2759"/>
<dbReference type="InterPro" id="IPR001433">
    <property type="entry name" value="OxRdtase_FAD/NAD-bd"/>
</dbReference>
<dbReference type="SUPFAM" id="SSF63380">
    <property type="entry name" value="Riboflavin synthase domain-like"/>
    <property type="match status" value="1"/>
</dbReference>
<dbReference type="Pfam" id="PF00173">
    <property type="entry name" value="Cyt-b5"/>
    <property type="match status" value="1"/>
</dbReference>
<dbReference type="GO" id="GO:0006790">
    <property type="term" value="P:sulfur compound metabolic process"/>
    <property type="evidence" value="ECO:0007669"/>
    <property type="project" value="TreeGrafter"/>
</dbReference>
<dbReference type="Pfam" id="PF00970">
    <property type="entry name" value="FAD_binding_6"/>
    <property type="match status" value="1"/>
</dbReference>
<feature type="domain" description="FAD-binding FR-type" evidence="20">
    <location>
        <begin position="643"/>
        <end position="757"/>
    </location>
</feature>
<feature type="compositionally biased region" description="Low complexity" evidence="18">
    <location>
        <begin position="1"/>
        <end position="32"/>
    </location>
</feature>
<dbReference type="InterPro" id="IPR017938">
    <property type="entry name" value="Riboflavin_synthase-like_b-brl"/>
</dbReference>
<dbReference type="PRINTS" id="PR00363">
    <property type="entry name" value="CYTOCHROMEB5"/>
</dbReference>
<dbReference type="InterPro" id="IPR000572">
    <property type="entry name" value="OxRdtase_Mopterin-bd_dom"/>
</dbReference>
<sequence length="902" mass="100113">MAAQARPYSPRSRSNSSSSSSLTDTHSTPLSSVPDSPVSCLKDAVVLPIPFLPPTLENTDRQCPPLPPPLPPVPWNDTPNQVDTKDEKTPDSWIKRHPNLLRLTGKHPFNSEARLAPLFDAGFLTPAHLHVVRNHGAVPRVDAAKARDWRIRVHGLVEHETSFSIEDLKDRFSVVTVPVTVCCAGNRRREQNVFRKTLGFSWGSAGVSTALWTGVYLADVLKYVEPFRRSAKYVIFEGADELPQGPYGTSQLLSKARNRDNAMLIAWAMNGLPLEPDHGYPIRVIIPGQIGGRMVKWLTRIEVSAQESQHHLHFRDNKVLPTELTPERARVEDHWWYDPRYMITELNVNSVIAKPDHDETVLVPHSTSENGSTYKVRGYAYAGGGRRIGRVEVSLDDGDYPEDLFRHVVHDDPVYGTIDLTEKDTSFCWCFWTLPISLTKLSQSKVITVRAMDEAMNVQPRDMYPNPTGMLNNWWFRVAVHASEAEGGLQLRFEHPAPVSSAGGWMERMRAEGKDPVHPSFDTAQTDVPVSHPASEVCMTKPGVTRKITPEEVKTHDPRKPWFVVNGEVYDATGYLKDHPGGADSILLLAGDDASEDFMNIHSVDAKLKLAEYHIGTLTAPLSSLPPASPSSQPTPTSFLNPKTWKPVTLTSVHRLNHDSALFRFAFSDADADGRLGLPVGQHVFVRLRRKRTGEVVQRAYTPVSRADTKGGVEFLVKLYLPCTAYPLGGKMTSGFDELEVGDEVEVKGPLGSFAWLGQGTAMWRGVERKVTEIGMVCGGSGITPILQVLRAVLEDREDTRTTVNLLYANKTEADILCRAELDALSQRFPSRFSVHYVLGTVREGWAYSQGRVTEALLRMFLPEPGDEAMVLACGPEGMITQAVRPGLEGIGWDIEKSLVVF</sequence>
<proteinExistence type="inferred from homology"/>
<dbReference type="SUPFAM" id="SSF52343">
    <property type="entry name" value="Ferredoxin reductase-like, C-terminal NADP-linked domain"/>
    <property type="match status" value="1"/>
</dbReference>
<dbReference type="Gene3D" id="2.60.40.650">
    <property type="match status" value="1"/>
</dbReference>
<dbReference type="Gene3D" id="2.40.30.10">
    <property type="entry name" value="Translation factors"/>
    <property type="match status" value="1"/>
</dbReference>
<feature type="compositionally biased region" description="Basic and acidic residues" evidence="18">
    <location>
        <begin position="83"/>
        <end position="92"/>
    </location>
</feature>
<dbReference type="InterPro" id="IPR008333">
    <property type="entry name" value="Cbr1-like_FAD-bd_dom"/>
</dbReference>
<evidence type="ECO:0000256" key="15">
    <source>
        <dbReference type="ARBA" id="ARBA00023004"/>
    </source>
</evidence>
<evidence type="ECO:0000259" key="20">
    <source>
        <dbReference type="PROSITE" id="PS51384"/>
    </source>
</evidence>
<dbReference type="GO" id="GO:0042128">
    <property type="term" value="P:nitrate assimilation"/>
    <property type="evidence" value="ECO:0007669"/>
    <property type="project" value="UniProtKB-KW"/>
</dbReference>
<evidence type="ECO:0000256" key="3">
    <source>
        <dbReference type="ARBA" id="ARBA00001974"/>
    </source>
</evidence>
<evidence type="ECO:0000256" key="17">
    <source>
        <dbReference type="ARBA" id="ARBA00049155"/>
    </source>
</evidence>
<evidence type="ECO:0000256" key="11">
    <source>
        <dbReference type="ARBA" id="ARBA00022630"/>
    </source>
</evidence>
<dbReference type="PROSITE" id="PS50255">
    <property type="entry name" value="CYTOCHROME_B5_2"/>
    <property type="match status" value="1"/>
</dbReference>
<comment type="function">
    <text evidence="4">Nitrate reductase is a key enzyme involved in the first step of nitrate assimilation in plants, fungi and bacteria.</text>
</comment>
<dbReference type="EMBL" id="JAEVFJ010000034">
    <property type="protein sequence ID" value="KAH8091844.1"/>
    <property type="molecule type" value="Genomic_DNA"/>
</dbReference>
<dbReference type="Pfam" id="PF03404">
    <property type="entry name" value="Mo-co_dimer"/>
    <property type="match status" value="1"/>
</dbReference>
<dbReference type="Pfam" id="PF00175">
    <property type="entry name" value="NAD_binding_1"/>
    <property type="match status" value="1"/>
</dbReference>
<dbReference type="GO" id="GO:0008482">
    <property type="term" value="F:sulfite oxidase activity"/>
    <property type="evidence" value="ECO:0007669"/>
    <property type="project" value="TreeGrafter"/>
</dbReference>
<evidence type="ECO:0000313" key="22">
    <source>
        <dbReference type="Proteomes" id="UP000813824"/>
    </source>
</evidence>
<dbReference type="InterPro" id="IPR036400">
    <property type="entry name" value="Cyt_B5-like_heme/steroid_sf"/>
</dbReference>
<dbReference type="Proteomes" id="UP000813824">
    <property type="component" value="Unassembled WGS sequence"/>
</dbReference>
<comment type="subunit">
    <text evidence="6">Homodimer.</text>
</comment>
<evidence type="ECO:0000256" key="1">
    <source>
        <dbReference type="ARBA" id="ARBA00001924"/>
    </source>
</evidence>
<comment type="cofactor">
    <cofactor evidence="3">
        <name>FAD</name>
        <dbReference type="ChEBI" id="CHEBI:57692"/>
    </cofactor>
</comment>
<keyword evidence="11" id="KW-0285">Flavoprotein</keyword>
<evidence type="ECO:0000256" key="2">
    <source>
        <dbReference type="ARBA" id="ARBA00001971"/>
    </source>
</evidence>
<dbReference type="InterPro" id="IPR014756">
    <property type="entry name" value="Ig_E-set"/>
</dbReference>
<dbReference type="InterPro" id="IPR005066">
    <property type="entry name" value="MoCF_OxRdtse_dimer"/>
</dbReference>
<dbReference type="Gene3D" id="3.10.120.10">
    <property type="entry name" value="Cytochrome b5-like heme/steroid binding domain"/>
    <property type="match status" value="1"/>
</dbReference>
<evidence type="ECO:0000256" key="4">
    <source>
        <dbReference type="ARBA" id="ARBA00003838"/>
    </source>
</evidence>
<evidence type="ECO:0000256" key="5">
    <source>
        <dbReference type="ARBA" id="ARBA00006253"/>
    </source>
</evidence>
<dbReference type="SMART" id="SM01117">
    <property type="entry name" value="Cyt-b5"/>
    <property type="match status" value="1"/>
</dbReference>
<dbReference type="InterPro" id="IPR036374">
    <property type="entry name" value="OxRdtase_Mopterin-bd_sf"/>
</dbReference>
<dbReference type="FunFam" id="3.90.420.10:FF:000003">
    <property type="entry name" value="Nitrate reductase"/>
    <property type="match status" value="1"/>
</dbReference>
<evidence type="ECO:0000256" key="6">
    <source>
        <dbReference type="ARBA" id="ARBA00011738"/>
    </source>
</evidence>
<name>A0A8K0UJJ3_9AGAR</name>
<evidence type="ECO:0000256" key="13">
    <source>
        <dbReference type="ARBA" id="ARBA00022827"/>
    </source>
</evidence>
<dbReference type="InterPro" id="IPR001709">
    <property type="entry name" value="Flavoprot_Pyr_Nucl_cyt_Rdtase"/>
</dbReference>
<evidence type="ECO:0000256" key="12">
    <source>
        <dbReference type="ARBA" id="ARBA00022723"/>
    </source>
</evidence>
<dbReference type="InterPro" id="IPR001199">
    <property type="entry name" value="Cyt_B5-like_heme/steroid-bd"/>
</dbReference>
<keyword evidence="16" id="KW-0534">Nitrate assimilation</keyword>
<keyword evidence="22" id="KW-1185">Reference proteome</keyword>
<dbReference type="PANTHER" id="PTHR19372">
    <property type="entry name" value="SULFITE REDUCTASE"/>
    <property type="match status" value="1"/>
</dbReference>
<dbReference type="PANTHER" id="PTHR19372:SF7">
    <property type="entry name" value="SULFITE OXIDASE, MITOCHONDRIAL"/>
    <property type="match status" value="1"/>
</dbReference>
<comment type="cofactor">
    <cofactor evidence="1">
        <name>Mo-molybdopterin</name>
        <dbReference type="ChEBI" id="CHEBI:71302"/>
    </cofactor>
</comment>
<dbReference type="GO" id="GO:0030151">
    <property type="term" value="F:molybdenum ion binding"/>
    <property type="evidence" value="ECO:0007669"/>
    <property type="project" value="InterPro"/>
</dbReference>
<feature type="region of interest" description="Disordered" evidence="18">
    <location>
        <begin position="58"/>
        <end position="92"/>
    </location>
</feature>
<keyword evidence="14" id="KW-0560">Oxidoreductase</keyword>
<comment type="similarity">
    <text evidence="5">Belongs to the nitrate reductase family.</text>
</comment>
<evidence type="ECO:0000256" key="9">
    <source>
        <dbReference type="ARBA" id="ARBA00022505"/>
    </source>
</evidence>
<dbReference type="PROSITE" id="PS00191">
    <property type="entry name" value="CYTOCHROME_B5_1"/>
    <property type="match status" value="1"/>
</dbReference>
<dbReference type="Gene3D" id="3.40.50.80">
    <property type="entry name" value="Nucleotide-binding domain of ferredoxin-NADP reductase (FNR) module"/>
    <property type="match status" value="1"/>
</dbReference>
<feature type="region of interest" description="Disordered" evidence="18">
    <location>
        <begin position="1"/>
        <end position="37"/>
    </location>
</feature>
<keyword evidence="10" id="KW-0349">Heme</keyword>
<evidence type="ECO:0000256" key="16">
    <source>
        <dbReference type="ARBA" id="ARBA00023063"/>
    </source>
</evidence>
<dbReference type="PRINTS" id="PR00371">
    <property type="entry name" value="FPNCR"/>
</dbReference>
<dbReference type="GO" id="GO:0043546">
    <property type="term" value="F:molybdopterin cofactor binding"/>
    <property type="evidence" value="ECO:0007669"/>
    <property type="project" value="InterPro"/>
</dbReference>
<evidence type="ECO:0000256" key="14">
    <source>
        <dbReference type="ARBA" id="ARBA00023002"/>
    </source>
</evidence>
<reference evidence="21" key="1">
    <citation type="journal article" date="2021" name="New Phytol.">
        <title>Evolutionary innovations through gain and loss of genes in the ectomycorrhizal Boletales.</title>
        <authorList>
            <person name="Wu G."/>
            <person name="Miyauchi S."/>
            <person name="Morin E."/>
            <person name="Kuo A."/>
            <person name="Drula E."/>
            <person name="Varga T."/>
            <person name="Kohler A."/>
            <person name="Feng B."/>
            <person name="Cao Y."/>
            <person name="Lipzen A."/>
            <person name="Daum C."/>
            <person name="Hundley H."/>
            <person name="Pangilinan J."/>
            <person name="Johnson J."/>
            <person name="Barry K."/>
            <person name="LaButti K."/>
            <person name="Ng V."/>
            <person name="Ahrendt S."/>
            <person name="Min B."/>
            <person name="Choi I.G."/>
            <person name="Park H."/>
            <person name="Plett J.M."/>
            <person name="Magnuson J."/>
            <person name="Spatafora J.W."/>
            <person name="Nagy L.G."/>
            <person name="Henrissat B."/>
            <person name="Grigoriev I.V."/>
            <person name="Yang Z.L."/>
            <person name="Xu J."/>
            <person name="Martin F.M."/>
        </authorList>
    </citation>
    <scope>NUCLEOTIDE SEQUENCE</scope>
    <source>
        <strain evidence="21">KKN 215</strain>
    </source>
</reference>
<dbReference type="SUPFAM" id="SSF81296">
    <property type="entry name" value="E set domains"/>
    <property type="match status" value="1"/>
</dbReference>
<dbReference type="Gene3D" id="3.90.420.10">
    <property type="entry name" value="Oxidoreductase, molybdopterin-binding domain"/>
    <property type="match status" value="1"/>
</dbReference>
<dbReference type="PROSITE" id="PS00559">
    <property type="entry name" value="MOLYBDOPTERIN_EUK"/>
    <property type="match status" value="1"/>
</dbReference>
<keyword evidence="15" id="KW-0408">Iron</keyword>
<protein>
    <recommendedName>
        <fullName evidence="8">Nitrate reductase [NADPH]</fullName>
        <ecNumber evidence="7">1.7.1.3</ecNumber>
    </recommendedName>
</protein>
<dbReference type="Pfam" id="PF00174">
    <property type="entry name" value="Oxidored_molyb"/>
    <property type="match status" value="1"/>
</dbReference>
<dbReference type="PRINTS" id="PR00407">
    <property type="entry name" value="EUMOPTERIN"/>
</dbReference>